<keyword evidence="2" id="KW-1185">Reference proteome</keyword>
<dbReference type="Gene3D" id="2.170.260.10">
    <property type="entry name" value="paz domain"/>
    <property type="match status" value="1"/>
</dbReference>
<dbReference type="InterPro" id="IPR036085">
    <property type="entry name" value="PAZ_dom_sf"/>
</dbReference>
<dbReference type="InParanoid" id="A0A0N1IQR0"/>
<dbReference type="SUPFAM" id="SSF101690">
    <property type="entry name" value="PAZ domain"/>
    <property type="match status" value="1"/>
</dbReference>
<dbReference type="Proteomes" id="UP000053240">
    <property type="component" value="Unassembled WGS sequence"/>
</dbReference>
<gene>
    <name evidence="1" type="ORF">RR48_00214</name>
</gene>
<dbReference type="STRING" id="76193.A0A0N1IQR0"/>
<name>A0A0N1IQR0_PAPMA</name>
<evidence type="ECO:0000313" key="1">
    <source>
        <dbReference type="EMBL" id="KPJ21569.1"/>
    </source>
</evidence>
<dbReference type="AlphaFoldDB" id="A0A0N1IQR0"/>
<organism evidence="1 2">
    <name type="scientific">Papilio machaon</name>
    <name type="common">Old World swallowtail butterfly</name>
    <dbReference type="NCBI Taxonomy" id="76193"/>
    <lineage>
        <taxon>Eukaryota</taxon>
        <taxon>Metazoa</taxon>
        <taxon>Ecdysozoa</taxon>
        <taxon>Arthropoda</taxon>
        <taxon>Hexapoda</taxon>
        <taxon>Insecta</taxon>
        <taxon>Pterygota</taxon>
        <taxon>Neoptera</taxon>
        <taxon>Endopterygota</taxon>
        <taxon>Lepidoptera</taxon>
        <taxon>Glossata</taxon>
        <taxon>Ditrysia</taxon>
        <taxon>Papilionoidea</taxon>
        <taxon>Papilionidae</taxon>
        <taxon>Papilioninae</taxon>
        <taxon>Papilio</taxon>
    </lineage>
</organism>
<accession>A0A0N1IQR0</accession>
<comment type="caution">
    <text evidence="1">The sequence shown here is derived from an EMBL/GenBank/DDBJ whole genome shotgun (WGS) entry which is preliminary data.</text>
</comment>
<dbReference type="EMBL" id="LADJ01056970">
    <property type="protein sequence ID" value="KPJ21569.1"/>
    <property type="molecule type" value="Genomic_DNA"/>
</dbReference>
<proteinExistence type="predicted"/>
<protein>
    <submittedName>
        <fullName evidence="1">Piwi-like protein 1</fullName>
    </submittedName>
</protein>
<sequence length="98" mass="11334">MFPRDTKRLPGSEQATDFMICLVPELCQLTGLTDDQRSNFRLMKDVATYTRITPNQRHAAFKKVPFSISVIIFSLKTQRKVKKSSRYNVNCFGLNMKD</sequence>
<evidence type="ECO:0000313" key="2">
    <source>
        <dbReference type="Proteomes" id="UP000053240"/>
    </source>
</evidence>
<reference evidence="1 2" key="1">
    <citation type="journal article" date="2015" name="Nat. Commun.">
        <title>Outbred genome sequencing and CRISPR/Cas9 gene editing in butterflies.</title>
        <authorList>
            <person name="Li X."/>
            <person name="Fan D."/>
            <person name="Zhang W."/>
            <person name="Liu G."/>
            <person name="Zhang L."/>
            <person name="Zhao L."/>
            <person name="Fang X."/>
            <person name="Chen L."/>
            <person name="Dong Y."/>
            <person name="Chen Y."/>
            <person name="Ding Y."/>
            <person name="Zhao R."/>
            <person name="Feng M."/>
            <person name="Zhu Y."/>
            <person name="Feng Y."/>
            <person name="Jiang X."/>
            <person name="Zhu D."/>
            <person name="Xiang H."/>
            <person name="Feng X."/>
            <person name="Li S."/>
            <person name="Wang J."/>
            <person name="Zhang G."/>
            <person name="Kronforst M.R."/>
            <person name="Wang W."/>
        </authorList>
    </citation>
    <scope>NUCLEOTIDE SEQUENCE [LARGE SCALE GENOMIC DNA]</scope>
    <source>
        <strain evidence="1">Ya'a_city_454_Pm</strain>
        <tissue evidence="1">Whole body</tissue>
    </source>
</reference>